<sequence>MNRLFKVKGRLFVAPLVVVLVLALLGSLVPAHAREKTVRDMIIRLDKEYRYIDEELQKLREKISGFPDTVLDLTVIKEATGVKLISVELTDNNKLIKSHIYTPTENAAISVGGRQSLYRGEVRDGLHNLRLVYYWSAAGSVPVKGEVTTIVNVETAKRHFVEFNLIRGRRGVELVPRNFGVGGR</sequence>
<protein>
    <submittedName>
        <fullName evidence="1">Uncharacterized protein</fullName>
    </submittedName>
</protein>
<dbReference type="AlphaFoldDB" id="A0A3B0QTQ5"/>
<dbReference type="EMBL" id="UOEA01000043">
    <property type="protein sequence ID" value="VAV83622.1"/>
    <property type="molecule type" value="Genomic_DNA"/>
</dbReference>
<proteinExistence type="predicted"/>
<name>A0A3B0QTQ5_9ZZZZ</name>
<organism evidence="1">
    <name type="scientific">hydrothermal vent metagenome</name>
    <dbReference type="NCBI Taxonomy" id="652676"/>
    <lineage>
        <taxon>unclassified sequences</taxon>
        <taxon>metagenomes</taxon>
        <taxon>ecological metagenomes</taxon>
    </lineage>
</organism>
<accession>A0A3B0QTQ5</accession>
<gene>
    <name evidence="1" type="ORF">MNBD_DELTA01-2133</name>
</gene>
<reference evidence="1" key="1">
    <citation type="submission" date="2018-06" db="EMBL/GenBank/DDBJ databases">
        <authorList>
            <person name="Zhirakovskaya E."/>
        </authorList>
    </citation>
    <scope>NUCLEOTIDE SEQUENCE</scope>
</reference>
<evidence type="ECO:0000313" key="1">
    <source>
        <dbReference type="EMBL" id="VAV83622.1"/>
    </source>
</evidence>